<accession>A0AAW9DVL5</accession>
<name>A0AAW9DVL5_ACIAO</name>
<dbReference type="Proteomes" id="UP001279553">
    <property type="component" value="Unassembled WGS sequence"/>
</dbReference>
<dbReference type="EMBL" id="JAWXYB010000018">
    <property type="protein sequence ID" value="MDX5932916.1"/>
    <property type="molecule type" value="Genomic_DNA"/>
</dbReference>
<proteinExistence type="predicted"/>
<protein>
    <submittedName>
        <fullName evidence="3">DUF2892 domain-containing protein</fullName>
    </submittedName>
</protein>
<keyword evidence="1" id="KW-0812">Transmembrane</keyword>
<keyword evidence="1" id="KW-1133">Transmembrane helix</keyword>
<reference evidence="3 4" key="1">
    <citation type="submission" date="2023-11" db="EMBL/GenBank/DDBJ databases">
        <title>MicrobeMod: A computational toolkit for identifying prokaryotic methylation and restriction-modification with nanopore sequencing.</title>
        <authorList>
            <person name="Crits-Christoph A."/>
            <person name="Kang S.C."/>
            <person name="Lee H."/>
            <person name="Ostrov N."/>
        </authorList>
    </citation>
    <scope>NUCLEOTIDE SEQUENCE [LARGE SCALE GENOMIC DNA]</scope>
    <source>
        <strain evidence="3 4">DSMZ 700</strain>
    </source>
</reference>
<evidence type="ECO:0000256" key="1">
    <source>
        <dbReference type="SAM" id="Phobius"/>
    </source>
</evidence>
<keyword evidence="4" id="KW-1185">Reference proteome</keyword>
<dbReference type="InterPro" id="IPR021309">
    <property type="entry name" value="YgaP-like_TM"/>
</dbReference>
<feature type="domain" description="Inner membrane protein YgaP-like transmembrane" evidence="2">
    <location>
        <begin position="1"/>
        <end position="61"/>
    </location>
</feature>
<dbReference type="RefSeq" id="WP_319615771.1">
    <property type="nucleotide sequence ID" value="NZ_JAWXYB010000018.1"/>
</dbReference>
<dbReference type="Pfam" id="PF11127">
    <property type="entry name" value="YgaP-like_TM"/>
    <property type="match status" value="1"/>
</dbReference>
<comment type="caution">
    <text evidence="3">The sequence shown here is derived from an EMBL/GenBank/DDBJ whole genome shotgun (WGS) entry which is preliminary data.</text>
</comment>
<gene>
    <name evidence="3" type="ORF">SIL87_19370</name>
</gene>
<feature type="transmembrane region" description="Helical" evidence="1">
    <location>
        <begin position="12"/>
        <end position="35"/>
    </location>
</feature>
<evidence type="ECO:0000313" key="4">
    <source>
        <dbReference type="Proteomes" id="UP001279553"/>
    </source>
</evidence>
<organism evidence="3 4">
    <name type="scientific">Acidiphilium acidophilum</name>
    <name type="common">Thiobacillus acidophilus</name>
    <dbReference type="NCBI Taxonomy" id="76588"/>
    <lineage>
        <taxon>Bacteria</taxon>
        <taxon>Pseudomonadati</taxon>
        <taxon>Pseudomonadota</taxon>
        <taxon>Alphaproteobacteria</taxon>
        <taxon>Acetobacterales</taxon>
        <taxon>Acidocellaceae</taxon>
        <taxon>Acidiphilium</taxon>
    </lineage>
</organism>
<evidence type="ECO:0000313" key="3">
    <source>
        <dbReference type="EMBL" id="MDX5932916.1"/>
    </source>
</evidence>
<dbReference type="AlphaFoldDB" id="A0AAW9DVL5"/>
<sequence>MTRNAGLIDRSLRVALGLALIIAAATHTIGIWGYIGIVPLLTGFVGYCPAYRLLGLSTCPVRRN</sequence>
<evidence type="ECO:0000259" key="2">
    <source>
        <dbReference type="Pfam" id="PF11127"/>
    </source>
</evidence>
<keyword evidence="1" id="KW-0472">Membrane</keyword>